<keyword evidence="2" id="KW-1185">Reference proteome</keyword>
<keyword evidence="1" id="KW-0808">Transferase</keyword>
<keyword evidence="1" id="KW-0489">Methyltransferase</keyword>
<dbReference type="EMBL" id="CM045770">
    <property type="protein sequence ID" value="KAI7992091.1"/>
    <property type="molecule type" value="Genomic_DNA"/>
</dbReference>
<protein>
    <submittedName>
        <fullName evidence="1">Ribosomal RNA small subunit methyltransferase E</fullName>
    </submittedName>
</protein>
<proteinExistence type="predicted"/>
<comment type="caution">
    <text evidence="1">The sequence shown here is derived from an EMBL/GenBank/DDBJ whole genome shotgun (WGS) entry which is preliminary data.</text>
</comment>
<accession>A0ACC0FXJ7</accession>
<gene>
    <name evidence="1" type="ORF">LOK49_LG12G00561</name>
</gene>
<name>A0ACC0FXJ7_9ERIC</name>
<sequence length="361" mass="40234">MKTLVMGHRFTDLVLNRPWLKASSLRLFSSSSSSSLDYSNQSRGGLPRFFSEVLPPSKAFASRFNTFWVVVFVIQGDEFWHMTKVLRLSARDRVELFNGKGGLIEGCIERIDRTGLDFMALEDPKIVLPQTTQWHVFAAFGTLKGGRADWLVEKCTVSGACSVTPLLTERSPSISENRVGRLQRVNLAAAKQCQRLHEMTLNPPTKIGGLLPIVAQSKLCFVAVAEAAPVISALTSSRKESSGSIIIGPEGDFTEKEMDLIIEAAIGFLIVLTGWVRFFLGSLYLRQSLAFFLDHQSIKLENLVESIKSKVRSLKKSKKKKPYVKMDKSASVKVEIRSRQARNLIDKTLKVADRPGKRTIS</sequence>
<dbReference type="Proteomes" id="UP001060215">
    <property type="component" value="Chromosome 13"/>
</dbReference>
<evidence type="ECO:0000313" key="1">
    <source>
        <dbReference type="EMBL" id="KAI7992091.1"/>
    </source>
</evidence>
<organism evidence="1 2">
    <name type="scientific">Camellia lanceoleosa</name>
    <dbReference type="NCBI Taxonomy" id="1840588"/>
    <lineage>
        <taxon>Eukaryota</taxon>
        <taxon>Viridiplantae</taxon>
        <taxon>Streptophyta</taxon>
        <taxon>Embryophyta</taxon>
        <taxon>Tracheophyta</taxon>
        <taxon>Spermatophyta</taxon>
        <taxon>Magnoliopsida</taxon>
        <taxon>eudicotyledons</taxon>
        <taxon>Gunneridae</taxon>
        <taxon>Pentapetalae</taxon>
        <taxon>asterids</taxon>
        <taxon>Ericales</taxon>
        <taxon>Theaceae</taxon>
        <taxon>Camellia</taxon>
    </lineage>
</organism>
<reference evidence="1 2" key="1">
    <citation type="journal article" date="2022" name="Plant J.">
        <title>Chromosome-level genome of Camellia lanceoleosa provides a valuable resource for understanding genome evolution and self-incompatibility.</title>
        <authorList>
            <person name="Gong W."/>
            <person name="Xiao S."/>
            <person name="Wang L."/>
            <person name="Liao Z."/>
            <person name="Chang Y."/>
            <person name="Mo W."/>
            <person name="Hu G."/>
            <person name="Li W."/>
            <person name="Zhao G."/>
            <person name="Zhu H."/>
            <person name="Hu X."/>
            <person name="Ji K."/>
            <person name="Xiang X."/>
            <person name="Song Q."/>
            <person name="Yuan D."/>
            <person name="Jin S."/>
            <person name="Zhang L."/>
        </authorList>
    </citation>
    <scope>NUCLEOTIDE SEQUENCE [LARGE SCALE GENOMIC DNA]</scope>
    <source>
        <strain evidence="1">SQ_2022a</strain>
    </source>
</reference>
<evidence type="ECO:0000313" key="2">
    <source>
        <dbReference type="Proteomes" id="UP001060215"/>
    </source>
</evidence>